<sequence>MGTEATRSRIERVPDGRAARPRASRRAGGAAARKEAGSLGCGRPRRGDGPMAGIRVRPAEPHDREDVTALHHREWGGPYVVVHDTRYDLRELPTLVAVDGAGRLAGALVHRLADDGLEVVSLAATSPGLGAGTALLVAAEAVAVAAGAARLWLVTTNDNLDALRFYQRRGLRIVAVDAGAVDRARELKPTIPWIGADDIPLRDELRLERRLTPGQASLASTPS</sequence>
<reference evidence="3 4" key="1">
    <citation type="submission" date="2018-11" db="EMBL/GenBank/DDBJ databases">
        <title>Micromonospora sp. PPF5-17, a new actinomycetes isolated from a hot spring soil.</title>
        <authorList>
            <person name="Thawai C."/>
        </authorList>
    </citation>
    <scope>NUCLEOTIDE SEQUENCE [LARGE SCALE GENOMIC DNA]</scope>
    <source>
        <strain evidence="3 4">PPF5-17</strain>
    </source>
</reference>
<protein>
    <submittedName>
        <fullName evidence="3">GNAT family N-acetyltransferase</fullName>
    </submittedName>
</protein>
<proteinExistence type="predicted"/>
<dbReference type="Pfam" id="PF00583">
    <property type="entry name" value="Acetyltransf_1"/>
    <property type="match status" value="1"/>
</dbReference>
<evidence type="ECO:0000313" key="3">
    <source>
        <dbReference type="EMBL" id="RNL86705.1"/>
    </source>
</evidence>
<feature type="compositionally biased region" description="Basic and acidic residues" evidence="1">
    <location>
        <begin position="1"/>
        <end position="18"/>
    </location>
</feature>
<evidence type="ECO:0000313" key="4">
    <source>
        <dbReference type="Proteomes" id="UP000280698"/>
    </source>
</evidence>
<evidence type="ECO:0000256" key="1">
    <source>
        <dbReference type="SAM" id="MobiDB-lite"/>
    </source>
</evidence>
<gene>
    <name evidence="3" type="ORF">EFE23_27000</name>
</gene>
<name>A0ABX9WAN1_9ACTN</name>
<dbReference type="InterPro" id="IPR000182">
    <property type="entry name" value="GNAT_dom"/>
</dbReference>
<evidence type="ECO:0000259" key="2">
    <source>
        <dbReference type="PROSITE" id="PS51186"/>
    </source>
</evidence>
<dbReference type="Proteomes" id="UP000280698">
    <property type="component" value="Unassembled WGS sequence"/>
</dbReference>
<organism evidence="3 4">
    <name type="scientific">Micromonospora solifontis</name>
    <dbReference type="NCBI Taxonomy" id="2487138"/>
    <lineage>
        <taxon>Bacteria</taxon>
        <taxon>Bacillati</taxon>
        <taxon>Actinomycetota</taxon>
        <taxon>Actinomycetes</taxon>
        <taxon>Micromonosporales</taxon>
        <taxon>Micromonosporaceae</taxon>
        <taxon>Micromonospora</taxon>
    </lineage>
</organism>
<dbReference type="SUPFAM" id="SSF55729">
    <property type="entry name" value="Acyl-CoA N-acyltransferases (Nat)"/>
    <property type="match status" value="1"/>
</dbReference>
<dbReference type="PROSITE" id="PS51186">
    <property type="entry name" value="GNAT"/>
    <property type="match status" value="1"/>
</dbReference>
<dbReference type="Gene3D" id="3.40.630.30">
    <property type="match status" value="1"/>
</dbReference>
<dbReference type="InterPro" id="IPR016181">
    <property type="entry name" value="Acyl_CoA_acyltransferase"/>
</dbReference>
<comment type="caution">
    <text evidence="3">The sequence shown here is derived from an EMBL/GenBank/DDBJ whole genome shotgun (WGS) entry which is preliminary data.</text>
</comment>
<feature type="region of interest" description="Disordered" evidence="1">
    <location>
        <begin position="1"/>
        <end position="53"/>
    </location>
</feature>
<feature type="domain" description="N-acetyltransferase" evidence="2">
    <location>
        <begin position="54"/>
        <end position="192"/>
    </location>
</feature>
<dbReference type="EMBL" id="RJLN01000148">
    <property type="protein sequence ID" value="RNL86705.1"/>
    <property type="molecule type" value="Genomic_DNA"/>
</dbReference>
<accession>A0ABX9WAN1</accession>
<keyword evidence="4" id="KW-1185">Reference proteome</keyword>